<evidence type="ECO:0000313" key="3">
    <source>
        <dbReference type="EMBL" id="MFF0545719.1"/>
    </source>
</evidence>
<sequence>MTTPPPTVAERLRAARRRRFVGRAGEVALFRDALDAADPPFTVLFLHGPGGIGKTTLLAELREVAASAGARTAWIDGRTADPAPGTFHDAAAPADERFVLFVDTFERLAPLEDWLRETFPPCRSPRSSCSPGALPRIRPGPRIPAGRSWCG</sequence>
<keyword evidence="3" id="KW-0547">Nucleotide-binding</keyword>
<proteinExistence type="predicted"/>
<evidence type="ECO:0000256" key="1">
    <source>
        <dbReference type="SAM" id="MobiDB-lite"/>
    </source>
</evidence>
<dbReference type="SUPFAM" id="SSF52540">
    <property type="entry name" value="P-loop containing nucleoside triphosphate hydrolases"/>
    <property type="match status" value="1"/>
</dbReference>
<dbReference type="Pfam" id="PF13191">
    <property type="entry name" value="AAA_16"/>
    <property type="match status" value="1"/>
</dbReference>
<dbReference type="InterPro" id="IPR041664">
    <property type="entry name" value="AAA_16"/>
</dbReference>
<dbReference type="Proteomes" id="UP001601444">
    <property type="component" value="Unassembled WGS sequence"/>
</dbReference>
<protein>
    <submittedName>
        <fullName evidence="3">ATP-binding protein</fullName>
    </submittedName>
</protein>
<dbReference type="RefSeq" id="WP_387702141.1">
    <property type="nucleotide sequence ID" value="NZ_JBIAMX010000016.1"/>
</dbReference>
<reference evidence="3 4" key="1">
    <citation type="submission" date="2024-10" db="EMBL/GenBank/DDBJ databases">
        <title>The Natural Products Discovery Center: Release of the First 8490 Sequenced Strains for Exploring Actinobacteria Biosynthetic Diversity.</title>
        <authorList>
            <person name="Kalkreuter E."/>
            <person name="Kautsar S.A."/>
            <person name="Yang D."/>
            <person name="Bader C.D."/>
            <person name="Teijaro C.N."/>
            <person name="Fluegel L."/>
            <person name="Davis C.M."/>
            <person name="Simpson J.R."/>
            <person name="Lauterbach L."/>
            <person name="Steele A.D."/>
            <person name="Gui C."/>
            <person name="Meng S."/>
            <person name="Li G."/>
            <person name="Viehrig K."/>
            <person name="Ye F."/>
            <person name="Su P."/>
            <person name="Kiefer A.F."/>
            <person name="Nichols A."/>
            <person name="Cepeda A.J."/>
            <person name="Yan W."/>
            <person name="Fan B."/>
            <person name="Jiang Y."/>
            <person name="Adhikari A."/>
            <person name="Zheng C.-J."/>
            <person name="Schuster L."/>
            <person name="Cowan T.M."/>
            <person name="Smanski M.J."/>
            <person name="Chevrette M.G."/>
            <person name="De Carvalho L.P.S."/>
            <person name="Shen B."/>
        </authorList>
    </citation>
    <scope>NUCLEOTIDE SEQUENCE [LARGE SCALE GENOMIC DNA]</scope>
    <source>
        <strain evidence="3 4">NPDC004045</strain>
    </source>
</reference>
<dbReference type="InterPro" id="IPR027417">
    <property type="entry name" value="P-loop_NTPase"/>
</dbReference>
<keyword evidence="3" id="KW-0067">ATP-binding</keyword>
<keyword evidence="4" id="KW-1185">Reference proteome</keyword>
<feature type="domain" description="Orc1-like AAA ATPase" evidence="2">
    <location>
        <begin position="19"/>
        <end position="77"/>
    </location>
</feature>
<dbReference type="EMBL" id="JBIAMX010000016">
    <property type="protein sequence ID" value="MFF0545719.1"/>
    <property type="molecule type" value="Genomic_DNA"/>
</dbReference>
<dbReference type="GO" id="GO:0005524">
    <property type="term" value="F:ATP binding"/>
    <property type="evidence" value="ECO:0007669"/>
    <property type="project" value="UniProtKB-KW"/>
</dbReference>
<evidence type="ECO:0000259" key="2">
    <source>
        <dbReference type="Pfam" id="PF13191"/>
    </source>
</evidence>
<dbReference type="Gene3D" id="3.40.50.300">
    <property type="entry name" value="P-loop containing nucleotide triphosphate hydrolases"/>
    <property type="match status" value="1"/>
</dbReference>
<gene>
    <name evidence="3" type="ORF">ACFYTF_23050</name>
</gene>
<feature type="compositionally biased region" description="Low complexity" evidence="1">
    <location>
        <begin position="122"/>
        <end position="137"/>
    </location>
</feature>
<accession>A0ABW6PTI9</accession>
<organism evidence="3 4">
    <name type="scientific">Nocardia thailandica</name>
    <dbReference type="NCBI Taxonomy" id="257275"/>
    <lineage>
        <taxon>Bacteria</taxon>
        <taxon>Bacillati</taxon>
        <taxon>Actinomycetota</taxon>
        <taxon>Actinomycetes</taxon>
        <taxon>Mycobacteriales</taxon>
        <taxon>Nocardiaceae</taxon>
        <taxon>Nocardia</taxon>
    </lineage>
</organism>
<feature type="region of interest" description="Disordered" evidence="1">
    <location>
        <begin position="122"/>
        <end position="151"/>
    </location>
</feature>
<comment type="caution">
    <text evidence="3">The sequence shown here is derived from an EMBL/GenBank/DDBJ whole genome shotgun (WGS) entry which is preliminary data.</text>
</comment>
<name>A0ABW6PTI9_9NOCA</name>
<evidence type="ECO:0000313" key="4">
    <source>
        <dbReference type="Proteomes" id="UP001601444"/>
    </source>
</evidence>